<evidence type="ECO:0000256" key="4">
    <source>
        <dbReference type="SAM" id="MobiDB-lite"/>
    </source>
</evidence>
<keyword evidence="7" id="KW-1185">Reference proteome</keyword>
<evidence type="ECO:0000259" key="5">
    <source>
        <dbReference type="PROSITE" id="PS51109"/>
    </source>
</evidence>
<dbReference type="SMART" id="SM01208">
    <property type="entry name" value="G5"/>
    <property type="match status" value="1"/>
</dbReference>
<dbReference type="CDD" id="cd13925">
    <property type="entry name" value="RPF"/>
    <property type="match status" value="1"/>
</dbReference>
<feature type="domain" description="G5" evidence="5">
    <location>
        <begin position="161"/>
        <end position="242"/>
    </location>
</feature>
<feature type="compositionally biased region" description="Low complexity" evidence="4">
    <location>
        <begin position="257"/>
        <end position="270"/>
    </location>
</feature>
<organism evidence="6 7">
    <name type="scientific">Promicromonospora sukumoe</name>
    <dbReference type="NCBI Taxonomy" id="88382"/>
    <lineage>
        <taxon>Bacteria</taxon>
        <taxon>Bacillati</taxon>
        <taxon>Actinomycetota</taxon>
        <taxon>Actinomycetes</taxon>
        <taxon>Micrococcales</taxon>
        <taxon>Promicromonosporaceae</taxon>
        <taxon>Promicromonospora</taxon>
    </lineage>
</organism>
<comment type="caution">
    <text evidence="6">The sequence shown here is derived from an EMBL/GenBank/DDBJ whole genome shotgun (WGS) entry which is preliminary data.</text>
</comment>
<dbReference type="InterPro" id="IPR011098">
    <property type="entry name" value="G5_dom"/>
</dbReference>
<dbReference type="Pfam" id="PF07501">
    <property type="entry name" value="G5"/>
    <property type="match status" value="1"/>
</dbReference>
<dbReference type="InterPro" id="IPR023346">
    <property type="entry name" value="Lysozyme-like_dom_sf"/>
</dbReference>
<keyword evidence="2" id="KW-0732">Signal</keyword>
<feature type="compositionally biased region" description="Basic and acidic residues" evidence="4">
    <location>
        <begin position="218"/>
        <end position="232"/>
    </location>
</feature>
<feature type="region of interest" description="Disordered" evidence="4">
    <location>
        <begin position="218"/>
        <end position="270"/>
    </location>
</feature>
<reference evidence="6 7" key="1">
    <citation type="submission" date="2020-07" db="EMBL/GenBank/DDBJ databases">
        <title>Sequencing the genomes of 1000 actinobacteria strains.</title>
        <authorList>
            <person name="Klenk H.-P."/>
        </authorList>
    </citation>
    <scope>NUCLEOTIDE SEQUENCE [LARGE SCALE GENOMIC DNA]</scope>
    <source>
        <strain evidence="6 7">DSM 44121</strain>
    </source>
</reference>
<protein>
    <submittedName>
        <fullName evidence="6">Uncharacterized protein YabE (DUF348 family)</fullName>
    </submittedName>
</protein>
<sequence length="356" mass="37902">METFQGDIAGLLADEGVDVTSRDAVTPGADGSLRDGGTVVVRYGHEVTLQSGGEQRTTWVTALDADEALATLSERSGDVALVPSRSGGRVSLPLRLDTDRPVNLVVGGKTQRVDDGAAQLDDVLAENDVTVDKDDRITVERLTVEGERASSPSTPTLSVVVEQVRTTVEKTVTKLPFDKMRTADPDRFEDLAPYVETKGVVGKRVTTWDVTTVDGEVTERDKRSAKVERKPVDQVTVYGTKERPAPEPEPEPEPEPVAKAAEPAPKAAAEPKADVVATSGVWAQLAQCESGGNPATNTGNGYYGLYQFSLPTWQAMGGSGLPSEASASEQTMRAQKLQQQSGWGQWPGCAAKLGLL</sequence>
<accession>A0A7W3JC69</accession>
<dbReference type="AlphaFoldDB" id="A0A7W3JC69"/>
<dbReference type="Gene3D" id="2.20.230.10">
    <property type="entry name" value="Resuscitation-promoting factor rpfb"/>
    <property type="match status" value="1"/>
</dbReference>
<dbReference type="EMBL" id="JACGWV010000002">
    <property type="protein sequence ID" value="MBA8810166.1"/>
    <property type="molecule type" value="Genomic_DNA"/>
</dbReference>
<evidence type="ECO:0000313" key="7">
    <source>
        <dbReference type="Proteomes" id="UP000540568"/>
    </source>
</evidence>
<dbReference type="SUPFAM" id="SSF53955">
    <property type="entry name" value="Lysozyme-like"/>
    <property type="match status" value="1"/>
</dbReference>
<proteinExistence type="inferred from homology"/>
<gene>
    <name evidence="6" type="ORF">FHX71_004142</name>
</gene>
<evidence type="ECO:0000313" key="6">
    <source>
        <dbReference type="EMBL" id="MBA8810166.1"/>
    </source>
</evidence>
<dbReference type="Proteomes" id="UP000540568">
    <property type="component" value="Unassembled WGS sequence"/>
</dbReference>
<keyword evidence="3" id="KW-0378">Hydrolase</keyword>
<dbReference type="Pfam" id="PF03990">
    <property type="entry name" value="DUF348"/>
    <property type="match status" value="3"/>
</dbReference>
<dbReference type="Pfam" id="PF06737">
    <property type="entry name" value="Transglycosylas"/>
    <property type="match status" value="1"/>
</dbReference>
<evidence type="ECO:0000256" key="3">
    <source>
        <dbReference type="ARBA" id="ARBA00022801"/>
    </source>
</evidence>
<name>A0A7W3JC69_9MICO</name>
<comment type="similarity">
    <text evidence="1">Belongs to the transglycosylase family. Rpf subfamily.</text>
</comment>
<dbReference type="PROSITE" id="PS51109">
    <property type="entry name" value="G5"/>
    <property type="match status" value="1"/>
</dbReference>
<evidence type="ECO:0000256" key="2">
    <source>
        <dbReference type="ARBA" id="ARBA00022729"/>
    </source>
</evidence>
<evidence type="ECO:0000256" key="1">
    <source>
        <dbReference type="ARBA" id="ARBA00010830"/>
    </source>
</evidence>
<dbReference type="InterPro" id="IPR007137">
    <property type="entry name" value="DUF348"/>
</dbReference>
<dbReference type="GO" id="GO:0016787">
    <property type="term" value="F:hydrolase activity"/>
    <property type="evidence" value="ECO:0007669"/>
    <property type="project" value="UniProtKB-KW"/>
</dbReference>
<dbReference type="Gene3D" id="1.10.530.10">
    <property type="match status" value="1"/>
</dbReference>
<dbReference type="InterPro" id="IPR010618">
    <property type="entry name" value="RPF"/>
</dbReference>